<protein>
    <submittedName>
        <fullName evidence="2">Uncharacterized protein</fullName>
    </submittedName>
</protein>
<feature type="compositionally biased region" description="Basic and acidic residues" evidence="1">
    <location>
        <begin position="85"/>
        <end position="97"/>
    </location>
</feature>
<dbReference type="GeneID" id="8098910"/>
<keyword evidence="3" id="KW-1185">Reference proteome</keyword>
<dbReference type="VEuPathDB" id="FungiDB:TSTA_026290"/>
<dbReference type="AlphaFoldDB" id="B8M6E3"/>
<proteinExistence type="predicted"/>
<dbReference type="InParanoid" id="B8M6E3"/>
<evidence type="ECO:0000313" key="3">
    <source>
        <dbReference type="Proteomes" id="UP000001745"/>
    </source>
</evidence>
<reference evidence="3" key="1">
    <citation type="journal article" date="2015" name="Genome Announc.">
        <title>Genome sequence of the AIDS-associated pathogen Penicillium marneffei (ATCC18224) and its near taxonomic relative Talaromyces stipitatus (ATCC10500).</title>
        <authorList>
            <person name="Nierman W.C."/>
            <person name="Fedorova-Abrams N.D."/>
            <person name="Andrianopoulos A."/>
        </authorList>
    </citation>
    <scope>NUCLEOTIDE SEQUENCE [LARGE SCALE GENOMIC DNA]</scope>
    <source>
        <strain evidence="3">ATCC 10500 / CBS 375.48 / QM 6759 / NRRL 1006</strain>
    </source>
</reference>
<dbReference type="Proteomes" id="UP000001745">
    <property type="component" value="Unassembled WGS sequence"/>
</dbReference>
<evidence type="ECO:0000313" key="2">
    <source>
        <dbReference type="EMBL" id="EED19318.1"/>
    </source>
</evidence>
<dbReference type="RefSeq" id="XP_002479752.1">
    <property type="nucleotide sequence ID" value="XM_002479707.1"/>
</dbReference>
<feature type="region of interest" description="Disordered" evidence="1">
    <location>
        <begin position="53"/>
        <end position="111"/>
    </location>
</feature>
<dbReference type="EMBL" id="EQ962654">
    <property type="protein sequence ID" value="EED19318.1"/>
    <property type="molecule type" value="Genomic_DNA"/>
</dbReference>
<gene>
    <name evidence="2" type="ORF">TSTA_026290</name>
</gene>
<organism evidence="2 3">
    <name type="scientific">Talaromyces stipitatus (strain ATCC 10500 / CBS 375.48 / QM 6759 / NRRL 1006)</name>
    <name type="common">Penicillium stipitatum</name>
    <dbReference type="NCBI Taxonomy" id="441959"/>
    <lineage>
        <taxon>Eukaryota</taxon>
        <taxon>Fungi</taxon>
        <taxon>Dikarya</taxon>
        <taxon>Ascomycota</taxon>
        <taxon>Pezizomycotina</taxon>
        <taxon>Eurotiomycetes</taxon>
        <taxon>Eurotiomycetidae</taxon>
        <taxon>Eurotiales</taxon>
        <taxon>Trichocomaceae</taxon>
        <taxon>Talaromyces</taxon>
        <taxon>Talaromyces sect. Talaromyces</taxon>
    </lineage>
</organism>
<accession>B8M6E3</accession>
<dbReference type="HOGENOM" id="CLU_2160105_0_0_1"/>
<evidence type="ECO:0000256" key="1">
    <source>
        <dbReference type="SAM" id="MobiDB-lite"/>
    </source>
</evidence>
<name>B8M6E3_TALSN</name>
<sequence length="111" mass="12197">MAKNLVSVVQVNERMESIDLCSVHAPGIQAVADRIHEGCGVPRTGALSWTREAASKEPMIGGRKGVEDKGPMREASRSWNVLETGPRESKEKSERGEKKKKGKMQITTSTY</sequence>
<feature type="compositionally biased region" description="Basic and acidic residues" evidence="1">
    <location>
        <begin position="64"/>
        <end position="76"/>
    </location>
</feature>